<evidence type="ECO:0000256" key="1">
    <source>
        <dbReference type="SAM" id="SignalP"/>
    </source>
</evidence>
<feature type="signal peptide" evidence="1">
    <location>
        <begin position="1"/>
        <end position="19"/>
    </location>
</feature>
<gene>
    <name evidence="2" type="ORF">GCM10022423_35500</name>
</gene>
<protein>
    <recommendedName>
        <fullName evidence="4">GLPGLI family protein</fullName>
    </recommendedName>
</protein>
<dbReference type="EMBL" id="BAABDU010000006">
    <property type="protein sequence ID" value="GAA3777041.1"/>
    <property type="molecule type" value="Genomic_DNA"/>
</dbReference>
<keyword evidence="1" id="KW-0732">Signal</keyword>
<feature type="chain" id="PRO_5046969952" description="GLPGLI family protein" evidence="1">
    <location>
        <begin position="20"/>
        <end position="206"/>
    </location>
</feature>
<accession>A0ABP7H390</accession>
<evidence type="ECO:0000313" key="3">
    <source>
        <dbReference type="Proteomes" id="UP001500748"/>
    </source>
</evidence>
<proteinExistence type="predicted"/>
<evidence type="ECO:0008006" key="4">
    <source>
        <dbReference type="Google" id="ProtNLM"/>
    </source>
</evidence>
<name>A0ABP7H390_9FLAO</name>
<comment type="caution">
    <text evidence="2">The sequence shown here is derived from an EMBL/GenBank/DDBJ whole genome shotgun (WGS) entry which is preliminary data.</text>
</comment>
<sequence length="206" mass="24170">MKKLIVTMFVFLISINLIKAQDKPTKCENSVTSFDANMKGKITSQVRTAHQYYIFSSDPNAGNTYEQRTSNLQKEIIKTFQAFMKVRREEYRKTRCYYYKTDWNKGGNSSYRTLTVQPGFYLLTATLKRTMNGDWKKGPYWQPNETSPTSIRWKTGGHRRNETFVDIQAIYREDYIKTTIVNELNQARKELNDLGIPTEIPPFLEE</sequence>
<organism evidence="2 3">
    <name type="scientific">Flavobacterium ginsengiterrae</name>
    <dbReference type="NCBI Taxonomy" id="871695"/>
    <lineage>
        <taxon>Bacteria</taxon>
        <taxon>Pseudomonadati</taxon>
        <taxon>Bacteroidota</taxon>
        <taxon>Flavobacteriia</taxon>
        <taxon>Flavobacteriales</taxon>
        <taxon>Flavobacteriaceae</taxon>
        <taxon>Flavobacterium</taxon>
    </lineage>
</organism>
<dbReference type="Proteomes" id="UP001500748">
    <property type="component" value="Unassembled WGS sequence"/>
</dbReference>
<reference evidence="3" key="1">
    <citation type="journal article" date="2019" name="Int. J. Syst. Evol. Microbiol.">
        <title>The Global Catalogue of Microorganisms (GCM) 10K type strain sequencing project: providing services to taxonomists for standard genome sequencing and annotation.</title>
        <authorList>
            <consortium name="The Broad Institute Genomics Platform"/>
            <consortium name="The Broad Institute Genome Sequencing Center for Infectious Disease"/>
            <person name="Wu L."/>
            <person name="Ma J."/>
        </authorList>
    </citation>
    <scope>NUCLEOTIDE SEQUENCE [LARGE SCALE GENOMIC DNA]</scope>
    <source>
        <strain evidence="3">JCM 17337</strain>
    </source>
</reference>
<keyword evidence="3" id="KW-1185">Reference proteome</keyword>
<dbReference type="RefSeq" id="WP_345145955.1">
    <property type="nucleotide sequence ID" value="NZ_BAABDU010000006.1"/>
</dbReference>
<evidence type="ECO:0000313" key="2">
    <source>
        <dbReference type="EMBL" id="GAA3777041.1"/>
    </source>
</evidence>